<keyword evidence="2" id="KW-0813">Transport</keyword>
<dbReference type="GO" id="GO:0015031">
    <property type="term" value="P:protein transport"/>
    <property type="evidence" value="ECO:0007669"/>
    <property type="project" value="UniProtKB-KW"/>
</dbReference>
<comment type="caution">
    <text evidence="9">The sequence shown here is derived from an EMBL/GenBank/DDBJ whole genome shotgun (WGS) entry which is preliminary data.</text>
</comment>
<dbReference type="Proteomes" id="UP001310890">
    <property type="component" value="Unassembled WGS sequence"/>
</dbReference>
<feature type="compositionally biased region" description="Polar residues" evidence="8">
    <location>
        <begin position="85"/>
        <end position="94"/>
    </location>
</feature>
<dbReference type="GO" id="GO:0008139">
    <property type="term" value="F:nuclear localization sequence binding"/>
    <property type="evidence" value="ECO:0007669"/>
    <property type="project" value="InterPro"/>
</dbReference>
<evidence type="ECO:0000313" key="9">
    <source>
        <dbReference type="EMBL" id="KAK5112653.1"/>
    </source>
</evidence>
<evidence type="ECO:0000256" key="2">
    <source>
        <dbReference type="ARBA" id="ARBA00022448"/>
    </source>
</evidence>
<feature type="compositionally biased region" description="Low complexity" evidence="8">
    <location>
        <begin position="57"/>
        <end position="81"/>
    </location>
</feature>
<dbReference type="EMBL" id="JAVRRL010000029">
    <property type="protein sequence ID" value="KAK5112653.1"/>
    <property type="molecule type" value="Genomic_DNA"/>
</dbReference>
<dbReference type="InterPro" id="IPR025574">
    <property type="entry name" value="Nucleoporin_FG_rpt"/>
</dbReference>
<evidence type="ECO:0000256" key="6">
    <source>
        <dbReference type="ARBA" id="ARBA00023132"/>
    </source>
</evidence>
<keyword evidence="4" id="KW-0653">Protein transport</keyword>
<dbReference type="GO" id="GO:0051028">
    <property type="term" value="P:mRNA transport"/>
    <property type="evidence" value="ECO:0007669"/>
    <property type="project" value="UniProtKB-KW"/>
</dbReference>
<keyword evidence="5" id="KW-0811">Translocation</keyword>
<dbReference type="GO" id="GO:0017056">
    <property type="term" value="F:structural constituent of nuclear pore"/>
    <property type="evidence" value="ECO:0007669"/>
    <property type="project" value="InterPro"/>
</dbReference>
<feature type="compositionally biased region" description="Polar residues" evidence="8">
    <location>
        <begin position="143"/>
        <end position="152"/>
    </location>
</feature>
<dbReference type="PANTHER" id="PTHR13437:SF2">
    <property type="entry name" value="NUCLEOPORIN P58_P45"/>
    <property type="match status" value="1"/>
</dbReference>
<accession>A0AAN7YRI8</accession>
<reference evidence="9" key="1">
    <citation type="submission" date="2023-08" db="EMBL/GenBank/DDBJ databases">
        <title>Black Yeasts Isolated from many extreme environments.</title>
        <authorList>
            <person name="Coleine C."/>
            <person name="Stajich J.E."/>
            <person name="Selbmann L."/>
        </authorList>
    </citation>
    <scope>NUCLEOTIDE SEQUENCE</scope>
    <source>
        <strain evidence="9">CCFEE 5401</strain>
    </source>
</reference>
<evidence type="ECO:0000256" key="3">
    <source>
        <dbReference type="ARBA" id="ARBA00022816"/>
    </source>
</evidence>
<feature type="region of interest" description="Disordered" evidence="8">
    <location>
        <begin position="1"/>
        <end position="153"/>
    </location>
</feature>
<evidence type="ECO:0000256" key="5">
    <source>
        <dbReference type="ARBA" id="ARBA00023010"/>
    </source>
</evidence>
<name>A0AAN7YRI8_9PEZI</name>
<protein>
    <recommendedName>
        <fullName evidence="11">Nucleoporin NUP49/NSP49</fullName>
    </recommendedName>
</protein>
<evidence type="ECO:0000256" key="1">
    <source>
        <dbReference type="ARBA" id="ARBA00004567"/>
    </source>
</evidence>
<dbReference type="PANTHER" id="PTHR13437">
    <property type="entry name" value="NUCLEOPORIN P58/P45 NUCLEOPORIN-LIKE PROTEIN 1"/>
    <property type="match status" value="1"/>
</dbReference>
<feature type="compositionally biased region" description="Polar residues" evidence="8">
    <location>
        <begin position="1"/>
        <end position="21"/>
    </location>
</feature>
<keyword evidence="3" id="KW-0509">mRNA transport</keyword>
<dbReference type="Pfam" id="PF13634">
    <property type="entry name" value="Nucleoporin_FG"/>
    <property type="match status" value="2"/>
</dbReference>
<comment type="subcellular location">
    <subcellularLocation>
        <location evidence="1">Nucleus</location>
        <location evidence="1">Nuclear pore complex</location>
    </subcellularLocation>
</comment>
<dbReference type="GO" id="GO:0005643">
    <property type="term" value="C:nuclear pore"/>
    <property type="evidence" value="ECO:0007669"/>
    <property type="project" value="UniProtKB-SubCell"/>
</dbReference>
<evidence type="ECO:0000256" key="8">
    <source>
        <dbReference type="SAM" id="MobiDB-lite"/>
    </source>
</evidence>
<feature type="compositionally biased region" description="Low complexity" evidence="8">
    <location>
        <begin position="22"/>
        <end position="34"/>
    </location>
</feature>
<evidence type="ECO:0000256" key="7">
    <source>
        <dbReference type="ARBA" id="ARBA00023242"/>
    </source>
</evidence>
<evidence type="ECO:0000256" key="4">
    <source>
        <dbReference type="ARBA" id="ARBA00022927"/>
    </source>
</evidence>
<keyword evidence="7" id="KW-0539">Nucleus</keyword>
<evidence type="ECO:0000313" key="10">
    <source>
        <dbReference type="Proteomes" id="UP001310890"/>
    </source>
</evidence>
<feature type="compositionally biased region" description="Low complexity" evidence="8">
    <location>
        <begin position="112"/>
        <end position="131"/>
    </location>
</feature>
<sequence length="465" mass="48962">MAMGRSNSLSLNTGAANSIFGQQPSQQQNNPPSQAGSLFGGPASATQTQQPGGLFGGTSTSNTSGGLFGNNTSTTQQQQSGGLFGNNTNPQTSGAGLFGNTAKPAGGSLFGNMNTQQPQQQPSNLFQNPQPAQSNNAGGGLFGSTNQATQPQNNSNLFGNSSLFGQSQQPQQPTLGTSIFGMNAVHPNQLNASLLGASQFRASQMPSQLPGRLSMGQGQPPPNQQSAQVGAVKVHANDLRGTTRFTDCIEDVKIPLEKMDNMIAAQEKFCREIQALLTKHEQDVSNIAPSVGVIRDQVKEVEMVLTTDAQIVDSTRTQLKADHKDVTRVQRVAENLLLPAGYHAPNSSNTLASNEDYDTDLIGNYFIPMTTDLQQKLTQYSSNLSEIENHMRVVEASAVQQAQSLAAKRAGVGGGNGGDNGDTVKDLAETLRGFEASILGVAGAVGECREGVDELILGQMGGRRW</sequence>
<dbReference type="InterPro" id="IPR024882">
    <property type="entry name" value="NUP58/p45/49"/>
</dbReference>
<dbReference type="AlphaFoldDB" id="A0AAN7YRI8"/>
<gene>
    <name evidence="9" type="ORF">LTR62_003969</name>
</gene>
<organism evidence="9 10">
    <name type="scientific">Meristemomyces frigidus</name>
    <dbReference type="NCBI Taxonomy" id="1508187"/>
    <lineage>
        <taxon>Eukaryota</taxon>
        <taxon>Fungi</taxon>
        <taxon>Dikarya</taxon>
        <taxon>Ascomycota</taxon>
        <taxon>Pezizomycotina</taxon>
        <taxon>Dothideomycetes</taxon>
        <taxon>Dothideomycetidae</taxon>
        <taxon>Mycosphaerellales</taxon>
        <taxon>Teratosphaeriaceae</taxon>
        <taxon>Meristemomyces</taxon>
    </lineage>
</organism>
<proteinExistence type="predicted"/>
<evidence type="ECO:0008006" key="11">
    <source>
        <dbReference type="Google" id="ProtNLM"/>
    </source>
</evidence>
<keyword evidence="6" id="KW-0906">Nuclear pore complex</keyword>
<dbReference type="Pfam" id="PF21121">
    <property type="entry name" value="Nup49_C"/>
    <property type="match status" value="1"/>
</dbReference>